<dbReference type="EMBL" id="JAVRRL010000250">
    <property type="protein sequence ID" value="KAK5104015.1"/>
    <property type="molecule type" value="Genomic_DNA"/>
</dbReference>
<accession>A0AAN7TF53</accession>
<evidence type="ECO:0000313" key="2">
    <source>
        <dbReference type="Proteomes" id="UP001310890"/>
    </source>
</evidence>
<dbReference type="Proteomes" id="UP001310890">
    <property type="component" value="Unassembled WGS sequence"/>
</dbReference>
<organism evidence="1 2">
    <name type="scientific">Meristemomyces frigidus</name>
    <dbReference type="NCBI Taxonomy" id="1508187"/>
    <lineage>
        <taxon>Eukaryota</taxon>
        <taxon>Fungi</taxon>
        <taxon>Dikarya</taxon>
        <taxon>Ascomycota</taxon>
        <taxon>Pezizomycotina</taxon>
        <taxon>Dothideomycetes</taxon>
        <taxon>Dothideomycetidae</taxon>
        <taxon>Mycosphaerellales</taxon>
        <taxon>Teratosphaeriaceae</taxon>
        <taxon>Meristemomyces</taxon>
    </lineage>
</organism>
<protein>
    <submittedName>
        <fullName evidence="1">Uncharacterized protein</fullName>
    </submittedName>
</protein>
<name>A0AAN7TF53_9PEZI</name>
<sequence>MPQNRDRGLHSLHTAERPIARLESTDGPSPFVVETHGIDDTASISVRIAGLDRRDYLPTNGDWFFTGVDGLKVTGHVMNGTLSSYANALRTHINNFANSTAYGIVFMFSDSWMYQVCNSTTFTPLFSGRIIVEKSAPAYNIEDAMVPDCASDFVDAHPSLSTAQTVTQTTVPTTLSANTSTAAGYGMSRIPMADSSSSAPTYSVTTSAI</sequence>
<evidence type="ECO:0000313" key="1">
    <source>
        <dbReference type="EMBL" id="KAK5104015.1"/>
    </source>
</evidence>
<proteinExistence type="predicted"/>
<comment type="caution">
    <text evidence="1">The sequence shown here is derived from an EMBL/GenBank/DDBJ whole genome shotgun (WGS) entry which is preliminary data.</text>
</comment>
<reference evidence="1" key="1">
    <citation type="submission" date="2023-08" db="EMBL/GenBank/DDBJ databases">
        <title>Black Yeasts Isolated from many extreme environments.</title>
        <authorList>
            <person name="Coleine C."/>
            <person name="Stajich J.E."/>
            <person name="Selbmann L."/>
        </authorList>
    </citation>
    <scope>NUCLEOTIDE SEQUENCE</scope>
    <source>
        <strain evidence="1">CCFEE 5401</strain>
    </source>
</reference>
<dbReference type="AlphaFoldDB" id="A0AAN7TF53"/>
<gene>
    <name evidence="1" type="ORF">LTR62_003619</name>
</gene>